<evidence type="ECO:0000313" key="3">
    <source>
        <dbReference type="Proteomes" id="UP000253551"/>
    </source>
</evidence>
<evidence type="ECO:0000313" key="2">
    <source>
        <dbReference type="EMBL" id="RCH80353.1"/>
    </source>
</evidence>
<sequence length="69" mass="7569">MYIVTSQLLAVAILTGGSQALLLNGVDSYTRYPSTDAHFENVSSAQESSIPQLSSQYSNWLKITKINMD</sequence>
<dbReference type="Proteomes" id="UP000253551">
    <property type="component" value="Unassembled WGS sequence"/>
</dbReference>
<feature type="chain" id="PRO_5017059786" evidence="1">
    <location>
        <begin position="21"/>
        <end position="69"/>
    </location>
</feature>
<proteinExistence type="predicted"/>
<comment type="caution">
    <text evidence="2">The sequence shown here is derived from an EMBL/GenBank/DDBJ whole genome shotgun (WGS) entry which is preliminary data.</text>
</comment>
<keyword evidence="1" id="KW-0732">Signal</keyword>
<feature type="signal peptide" evidence="1">
    <location>
        <begin position="1"/>
        <end position="20"/>
    </location>
</feature>
<dbReference type="AlphaFoldDB" id="A0A367IRQ5"/>
<reference evidence="2 3" key="1">
    <citation type="journal article" date="2018" name="G3 (Bethesda)">
        <title>Phylogenetic and Phylogenomic Definition of Rhizopus Species.</title>
        <authorList>
            <person name="Gryganskyi A.P."/>
            <person name="Golan J."/>
            <person name="Dolatabadi S."/>
            <person name="Mondo S."/>
            <person name="Robb S."/>
            <person name="Idnurm A."/>
            <person name="Muszewska A."/>
            <person name="Steczkiewicz K."/>
            <person name="Masonjones S."/>
            <person name="Liao H.L."/>
            <person name="Gajdeczka M.T."/>
            <person name="Anike F."/>
            <person name="Vuek A."/>
            <person name="Anishchenko I.M."/>
            <person name="Voigt K."/>
            <person name="de Hoog G.S."/>
            <person name="Smith M.E."/>
            <person name="Heitman J."/>
            <person name="Vilgalys R."/>
            <person name="Stajich J.E."/>
        </authorList>
    </citation>
    <scope>NUCLEOTIDE SEQUENCE [LARGE SCALE GENOMIC DNA]</scope>
    <source>
        <strain evidence="2 3">LSU 92-RS-03</strain>
    </source>
</reference>
<keyword evidence="3" id="KW-1185">Reference proteome</keyword>
<protein>
    <submittedName>
        <fullName evidence="2">Uncharacterized protein</fullName>
    </submittedName>
</protein>
<accession>A0A367IRQ5</accession>
<name>A0A367IRQ5_RHIST</name>
<dbReference type="EMBL" id="PJQM01006046">
    <property type="protein sequence ID" value="RCH80353.1"/>
    <property type="molecule type" value="Genomic_DNA"/>
</dbReference>
<dbReference type="OrthoDB" id="2251404at2759"/>
<gene>
    <name evidence="2" type="ORF">CU098_005672</name>
</gene>
<evidence type="ECO:0000256" key="1">
    <source>
        <dbReference type="SAM" id="SignalP"/>
    </source>
</evidence>
<organism evidence="2 3">
    <name type="scientific">Rhizopus stolonifer</name>
    <name type="common">Rhizopus nigricans</name>
    <dbReference type="NCBI Taxonomy" id="4846"/>
    <lineage>
        <taxon>Eukaryota</taxon>
        <taxon>Fungi</taxon>
        <taxon>Fungi incertae sedis</taxon>
        <taxon>Mucoromycota</taxon>
        <taxon>Mucoromycotina</taxon>
        <taxon>Mucoromycetes</taxon>
        <taxon>Mucorales</taxon>
        <taxon>Mucorineae</taxon>
        <taxon>Rhizopodaceae</taxon>
        <taxon>Rhizopus</taxon>
    </lineage>
</organism>
<feature type="non-terminal residue" evidence="2">
    <location>
        <position position="69"/>
    </location>
</feature>